<keyword evidence="2" id="KW-0378">Hydrolase</keyword>
<dbReference type="AlphaFoldDB" id="F0ZRM2"/>
<evidence type="ECO:0000313" key="5">
    <source>
        <dbReference type="Proteomes" id="UP000001064"/>
    </source>
</evidence>
<evidence type="ECO:0000256" key="1">
    <source>
        <dbReference type="ARBA" id="ARBA00022722"/>
    </source>
</evidence>
<dbReference type="KEGG" id="dpp:DICPUDRAFT_154549"/>
<reference evidence="5" key="1">
    <citation type="journal article" date="2011" name="Genome Biol.">
        <title>Comparative genomics of the social amoebae Dictyostelium discoideum and Dictyostelium purpureum.</title>
        <authorList>
            <consortium name="US DOE Joint Genome Institute (JGI-PGF)"/>
            <person name="Sucgang R."/>
            <person name="Kuo A."/>
            <person name="Tian X."/>
            <person name="Salerno W."/>
            <person name="Parikh A."/>
            <person name="Feasley C.L."/>
            <person name="Dalin E."/>
            <person name="Tu H."/>
            <person name="Huang E."/>
            <person name="Barry K."/>
            <person name="Lindquist E."/>
            <person name="Shapiro H."/>
            <person name="Bruce D."/>
            <person name="Schmutz J."/>
            <person name="Salamov A."/>
            <person name="Fey P."/>
            <person name="Gaudet P."/>
            <person name="Anjard C."/>
            <person name="Babu M.M."/>
            <person name="Basu S."/>
            <person name="Bushmanova Y."/>
            <person name="van der Wel H."/>
            <person name="Katoh-Kurasawa M."/>
            <person name="Dinh C."/>
            <person name="Coutinho P.M."/>
            <person name="Saito T."/>
            <person name="Elias M."/>
            <person name="Schaap P."/>
            <person name="Kay R.R."/>
            <person name="Henrissat B."/>
            <person name="Eichinger L."/>
            <person name="Rivero F."/>
            <person name="Putnam N.H."/>
            <person name="West C.M."/>
            <person name="Loomis W.F."/>
            <person name="Chisholm R.L."/>
            <person name="Shaulsky G."/>
            <person name="Strassmann J.E."/>
            <person name="Queller D.C."/>
            <person name="Kuspa A."/>
            <person name="Grigoriev I.V."/>
        </authorList>
    </citation>
    <scope>NUCLEOTIDE SEQUENCE [LARGE SCALE GENOMIC DNA]</scope>
    <source>
        <strain evidence="5">QSDP1</strain>
    </source>
</reference>
<proteinExistence type="predicted"/>
<dbReference type="InterPro" id="IPR012337">
    <property type="entry name" value="RNaseH-like_sf"/>
</dbReference>
<name>F0ZRM2_DICPU</name>
<dbReference type="RefSeq" id="XP_003290071.1">
    <property type="nucleotide sequence ID" value="XM_003290023.1"/>
</dbReference>
<dbReference type="PANTHER" id="PTHR30231">
    <property type="entry name" value="DNA POLYMERASE III SUBUNIT EPSILON"/>
    <property type="match status" value="1"/>
</dbReference>
<dbReference type="InterPro" id="IPR036397">
    <property type="entry name" value="RNaseH_sf"/>
</dbReference>
<evidence type="ECO:0000256" key="2">
    <source>
        <dbReference type="ARBA" id="ARBA00022801"/>
    </source>
</evidence>
<dbReference type="Gene3D" id="3.30.420.10">
    <property type="entry name" value="Ribonuclease H-like superfamily/Ribonuclease H"/>
    <property type="match status" value="1"/>
</dbReference>
<evidence type="ECO:0000256" key="3">
    <source>
        <dbReference type="ARBA" id="ARBA00022839"/>
    </source>
</evidence>
<gene>
    <name evidence="4" type="ORF">DICPUDRAFT_154549</name>
</gene>
<dbReference type="Proteomes" id="UP000001064">
    <property type="component" value="Unassembled WGS sequence"/>
</dbReference>
<keyword evidence="5" id="KW-1185">Reference proteome</keyword>
<keyword evidence="3" id="KW-0269">Exonuclease</keyword>
<organism evidence="4 5">
    <name type="scientific">Dictyostelium purpureum</name>
    <name type="common">Slime mold</name>
    <dbReference type="NCBI Taxonomy" id="5786"/>
    <lineage>
        <taxon>Eukaryota</taxon>
        <taxon>Amoebozoa</taxon>
        <taxon>Evosea</taxon>
        <taxon>Eumycetozoa</taxon>
        <taxon>Dictyostelia</taxon>
        <taxon>Dictyosteliales</taxon>
        <taxon>Dictyosteliaceae</taxon>
        <taxon>Dictyostelium</taxon>
    </lineage>
</organism>
<dbReference type="GeneID" id="10504417"/>
<accession>F0ZRM2</accession>
<dbReference type="EMBL" id="GL871143">
    <property type="protein sequence ID" value="EGC33407.1"/>
    <property type="molecule type" value="Genomic_DNA"/>
</dbReference>
<dbReference type="InParanoid" id="F0ZRM2"/>
<keyword evidence="1" id="KW-0540">Nuclease</keyword>
<sequence>MVRSKVHYPSYYEFCIYEKSAYKELIKSKIVQNNHYEASIKRVNKCYGNLQTELDGNVIPESVKLVSKYREEEVRVFERIIEIIQPDEYEESEDSSFPFTDSMSADERRRVITLTFYLKRILSIRELSCFGEQARFKASGRTALQVYSETTGLTSNAENIELSCACLNGEAFYRKSNPTISITPESTKINKLTCHDLAGHQYWEKVEEEFFNFIVQQSSDDDAPIYIIAHNEKYDRGRIAFHLTKSTKALESSFHKTISRIK</sequence>
<evidence type="ECO:0000313" key="4">
    <source>
        <dbReference type="EMBL" id="EGC33407.1"/>
    </source>
</evidence>
<dbReference type="VEuPathDB" id="AmoebaDB:DICPUDRAFT_154549"/>
<dbReference type="GO" id="GO:0008408">
    <property type="term" value="F:3'-5' exonuclease activity"/>
    <property type="evidence" value="ECO:0000318"/>
    <property type="project" value="GO_Central"/>
</dbReference>
<protein>
    <submittedName>
        <fullName evidence="4">Uncharacterized protein</fullName>
    </submittedName>
</protein>
<dbReference type="PANTHER" id="PTHR30231:SF4">
    <property type="entry name" value="PROTEIN NEN2"/>
    <property type="match status" value="1"/>
</dbReference>
<dbReference type="GO" id="GO:0003676">
    <property type="term" value="F:nucleic acid binding"/>
    <property type="evidence" value="ECO:0007669"/>
    <property type="project" value="InterPro"/>
</dbReference>
<dbReference type="SUPFAM" id="SSF53098">
    <property type="entry name" value="Ribonuclease H-like"/>
    <property type="match status" value="1"/>
</dbReference>
<dbReference type="OrthoDB" id="23802at2759"/>